<keyword evidence="2" id="KW-1185">Reference proteome</keyword>
<dbReference type="EMBL" id="WJXW01000001">
    <property type="protein sequence ID" value="KAF9741353.1"/>
    <property type="molecule type" value="Genomic_DNA"/>
</dbReference>
<name>A0A9P6KVW1_9PLEO</name>
<organism evidence="1 2">
    <name type="scientific">Paraphaeosphaeria minitans</name>
    <dbReference type="NCBI Taxonomy" id="565426"/>
    <lineage>
        <taxon>Eukaryota</taxon>
        <taxon>Fungi</taxon>
        <taxon>Dikarya</taxon>
        <taxon>Ascomycota</taxon>
        <taxon>Pezizomycotina</taxon>
        <taxon>Dothideomycetes</taxon>
        <taxon>Pleosporomycetidae</taxon>
        <taxon>Pleosporales</taxon>
        <taxon>Massarineae</taxon>
        <taxon>Didymosphaeriaceae</taxon>
        <taxon>Paraphaeosphaeria</taxon>
    </lineage>
</organism>
<dbReference type="Proteomes" id="UP000756921">
    <property type="component" value="Unassembled WGS sequence"/>
</dbReference>
<comment type="caution">
    <text evidence="1">The sequence shown here is derived from an EMBL/GenBank/DDBJ whole genome shotgun (WGS) entry which is preliminary data.</text>
</comment>
<evidence type="ECO:0000313" key="1">
    <source>
        <dbReference type="EMBL" id="KAF9741353.1"/>
    </source>
</evidence>
<evidence type="ECO:0000313" key="2">
    <source>
        <dbReference type="Proteomes" id="UP000756921"/>
    </source>
</evidence>
<accession>A0A9P6KVW1</accession>
<protein>
    <submittedName>
        <fullName evidence="1">Uncharacterized protein</fullName>
    </submittedName>
</protein>
<dbReference type="AlphaFoldDB" id="A0A9P6KVW1"/>
<reference evidence="1" key="1">
    <citation type="journal article" date="2020" name="Mol. Plant Microbe Interact.">
        <title>Genome Sequence of the Biocontrol Agent Coniothyrium minitans strain Conio (IMI 134523).</title>
        <authorList>
            <person name="Patel D."/>
            <person name="Shittu T.A."/>
            <person name="Baroncelli R."/>
            <person name="Muthumeenakshi S."/>
            <person name="Osborne T.H."/>
            <person name="Janganan T.K."/>
            <person name="Sreenivasaprasad S."/>
        </authorList>
    </citation>
    <scope>NUCLEOTIDE SEQUENCE</scope>
    <source>
        <strain evidence="1">Conio</strain>
    </source>
</reference>
<sequence length="164" mass="18431">MKKGRSHIPTLRPRDAIKVHNQAETGTPCSLLEYKTSKSDDDDDTVYIHGLWSRSRHPEHLEPASCCRSLHNARSFAAAGRRSSHVERVETARARNLGSFVANWYIMTFVCANGSSTMARLIDLQECHDSGKGFWKTDYIDEENFEGRGTVCKVELGKLSTDVT</sequence>
<proteinExistence type="predicted"/>
<gene>
    <name evidence="1" type="ORF">PMIN01_00892</name>
</gene>